<accession>A0AAJ6NQ82</accession>
<dbReference type="Gene3D" id="3.30.300.30">
    <property type="match status" value="1"/>
</dbReference>
<sequence length="181" mass="20621">MNYLVLIENKQEELPSLVNESNLNQESIKDGMTVKGCNSCIQAIEQCVKKSHPSLRPNAGVAFFVELNDQERLVVVQEIKKTYSRIINVDEVVKAIRTALLEDHGLQIYGVVLLKTGSLPKKLDRKIDYHACQNAFLDDSWDAIHTWTLNPQQDLQQLQADVNALLEHVQMYIEQSQFKVS</sequence>
<keyword evidence="4" id="KW-1185">Reference proteome</keyword>
<dbReference type="AlphaFoldDB" id="A0AAJ6NQ82"/>
<dbReference type="GO" id="GO:0070566">
    <property type="term" value="F:adenylyltransferase activity"/>
    <property type="evidence" value="ECO:0007669"/>
    <property type="project" value="TreeGrafter"/>
</dbReference>
<dbReference type="Proteomes" id="UP001223520">
    <property type="component" value="Chromosome"/>
</dbReference>
<proteinExistence type="inferred from homology"/>
<dbReference type="PANTHER" id="PTHR22754:SF32">
    <property type="entry name" value="DISCO-INTERACTING PROTEIN 2"/>
    <property type="match status" value="1"/>
</dbReference>
<evidence type="ECO:0000256" key="1">
    <source>
        <dbReference type="ARBA" id="ARBA00006432"/>
    </source>
</evidence>
<dbReference type="InterPro" id="IPR045851">
    <property type="entry name" value="AMP-bd_C_sf"/>
</dbReference>
<evidence type="ECO:0000259" key="2">
    <source>
        <dbReference type="Pfam" id="PF23024"/>
    </source>
</evidence>
<dbReference type="GO" id="GO:0006633">
    <property type="term" value="P:fatty acid biosynthetic process"/>
    <property type="evidence" value="ECO:0007669"/>
    <property type="project" value="TreeGrafter"/>
</dbReference>
<dbReference type="InterPro" id="IPR025110">
    <property type="entry name" value="AMP-bd_C"/>
</dbReference>
<dbReference type="KEGG" id="hbq:QI031_22815"/>
<comment type="similarity">
    <text evidence="1">Belongs to the ATP-dependent AMP-binding enzyme family.</text>
</comment>
<dbReference type="EMBL" id="CP124543">
    <property type="protein sequence ID" value="WGV24577.1"/>
    <property type="molecule type" value="Genomic_DNA"/>
</dbReference>
<dbReference type="RefSeq" id="WP_281481897.1">
    <property type="nucleotide sequence ID" value="NZ_CP124543.1"/>
</dbReference>
<evidence type="ECO:0000313" key="3">
    <source>
        <dbReference type="EMBL" id="WGV24577.1"/>
    </source>
</evidence>
<dbReference type="PANTHER" id="PTHR22754">
    <property type="entry name" value="DISCO-INTERACTING PROTEIN 2 DIP2 -RELATED"/>
    <property type="match status" value="1"/>
</dbReference>
<organism evidence="3 4">
    <name type="scientific">Halotia branconii CENA392</name>
    <dbReference type="NCBI Taxonomy" id="1539056"/>
    <lineage>
        <taxon>Bacteria</taxon>
        <taxon>Bacillati</taxon>
        <taxon>Cyanobacteriota</taxon>
        <taxon>Cyanophyceae</taxon>
        <taxon>Nostocales</taxon>
        <taxon>Nodulariaceae</taxon>
        <taxon>Halotia</taxon>
    </lineage>
</organism>
<name>A0AAJ6NQ82_9CYAN</name>
<reference evidence="3 4" key="1">
    <citation type="journal article" date="2023" name="Limnol Oceanogr Lett">
        <title>Environmental adaptations by the intertidal Antarctic cyanobacterium Halotia branconii CENA392 as revealed using long-read genome sequencing.</title>
        <authorList>
            <person name="Dextro R.B."/>
            <person name="Delbaje E."/>
            <person name="Freitas P.N.N."/>
            <person name="Geraldes V."/>
            <person name="Pinto E."/>
            <person name="Long P.F."/>
            <person name="Fiore M.F."/>
        </authorList>
    </citation>
    <scope>NUCLEOTIDE SEQUENCE [LARGE SCALE GENOMIC DNA]</scope>
    <source>
        <strain evidence="3 4">CENA392</strain>
    </source>
</reference>
<protein>
    <recommendedName>
        <fullName evidence="2">AMP-binding enzyme C-terminal domain-containing protein</fullName>
    </recommendedName>
</protein>
<feature type="domain" description="AMP-binding enzyme C-terminal" evidence="2">
    <location>
        <begin position="31"/>
        <end position="140"/>
    </location>
</feature>
<dbReference type="GO" id="GO:0005886">
    <property type="term" value="C:plasma membrane"/>
    <property type="evidence" value="ECO:0007669"/>
    <property type="project" value="TreeGrafter"/>
</dbReference>
<dbReference type="Pfam" id="PF23024">
    <property type="entry name" value="AMP-dom_DIP2-like"/>
    <property type="match status" value="1"/>
</dbReference>
<gene>
    <name evidence="3" type="ORF">QI031_22815</name>
</gene>
<evidence type="ECO:0000313" key="4">
    <source>
        <dbReference type="Proteomes" id="UP001223520"/>
    </source>
</evidence>